<dbReference type="EMBL" id="CP071060">
    <property type="protein sequence ID" value="QSI79051.1"/>
    <property type="molecule type" value="Genomic_DNA"/>
</dbReference>
<proteinExistence type="predicted"/>
<evidence type="ECO:0000313" key="3">
    <source>
        <dbReference type="Proteomes" id="UP000663570"/>
    </source>
</evidence>
<dbReference type="PRINTS" id="PR00337">
    <property type="entry name" value="LEUILEVALBP"/>
</dbReference>
<dbReference type="NCBIfam" id="TIGR03407">
    <property type="entry name" value="urea_ABC_UrtA"/>
    <property type="match status" value="1"/>
</dbReference>
<dbReference type="PANTHER" id="PTHR47628">
    <property type="match status" value="1"/>
</dbReference>
<dbReference type="Gene3D" id="3.40.50.2300">
    <property type="match status" value="2"/>
</dbReference>
<dbReference type="InterPro" id="IPR000709">
    <property type="entry name" value="Leu_Ile_Val-bd"/>
</dbReference>
<accession>A0ABX7MDD2</accession>
<feature type="signal peptide" evidence="1">
    <location>
        <begin position="1"/>
        <end position="35"/>
    </location>
</feature>
<feature type="chain" id="PRO_5045462670" evidence="1">
    <location>
        <begin position="36"/>
        <end position="419"/>
    </location>
</feature>
<gene>
    <name evidence="2" type="primary">urtA</name>
    <name evidence="2" type="ORF">JY500_10750</name>
</gene>
<reference evidence="2 3" key="1">
    <citation type="submission" date="2021-02" db="EMBL/GenBank/DDBJ databases">
        <title>Niveibacterium changnyeongensis HC41.</title>
        <authorList>
            <person name="Kang M."/>
        </authorList>
    </citation>
    <scope>NUCLEOTIDE SEQUENCE [LARGE SCALE GENOMIC DNA]</scope>
    <source>
        <strain evidence="2 3">HC41</strain>
    </source>
</reference>
<dbReference type="InterPro" id="IPR006311">
    <property type="entry name" value="TAT_signal"/>
</dbReference>
<dbReference type="PROSITE" id="PS51318">
    <property type="entry name" value="TAT"/>
    <property type="match status" value="1"/>
</dbReference>
<keyword evidence="1" id="KW-0732">Signal</keyword>
<organism evidence="2 3">
    <name type="scientific">Niveibacterium microcysteis</name>
    <dbReference type="NCBI Taxonomy" id="2811415"/>
    <lineage>
        <taxon>Bacteria</taxon>
        <taxon>Pseudomonadati</taxon>
        <taxon>Pseudomonadota</taxon>
        <taxon>Betaproteobacteria</taxon>
        <taxon>Rhodocyclales</taxon>
        <taxon>Rhodocyclaceae</taxon>
        <taxon>Niveibacterium</taxon>
    </lineage>
</organism>
<name>A0ABX7MDD2_9RHOO</name>
<dbReference type="Pfam" id="PF13433">
    <property type="entry name" value="Peripla_BP_5"/>
    <property type="match status" value="1"/>
</dbReference>
<dbReference type="InterPro" id="IPR017777">
    <property type="entry name" value="ABC_urea-bd_UrtA"/>
</dbReference>
<evidence type="ECO:0000256" key="1">
    <source>
        <dbReference type="SAM" id="SignalP"/>
    </source>
</evidence>
<dbReference type="CDD" id="cd06355">
    <property type="entry name" value="PBP1_FmdD-like"/>
    <property type="match status" value="1"/>
</dbReference>
<dbReference type="Proteomes" id="UP000663570">
    <property type="component" value="Chromosome"/>
</dbReference>
<dbReference type="RefSeq" id="WP_206256351.1">
    <property type="nucleotide sequence ID" value="NZ_CP071060.1"/>
</dbReference>
<sequence>MRDHASPKPRSTLRRHLLQGIVTLPLIGLSAVGQAAPPATAVVNTTKLAVTDTEVTVGQLHSATGTMAISEIGSIQAEQLAIDQINAMGGVLGRKIKVIKEDGASDWPTFAEKSKKLLINDRVAAVFGCWTSASRKAVLPIFEKENGMLYYPTFYEGLEQSKNVIYTGQEATQQILWGLDWVSKEKKAKTYFLVGSDYIWPRTSMKIARKHIEGHLADSKVVGEEYYPLGHTQFNSLINKIKAAKPDVIFIAVVGGSNVSFYKQLKAAGVTDAKQTLLTISVTEDEVLGIGGENMAGFYASMKYFQSLDNANNKAFVQAFKAKYGAKAVIGDVTQAAYLGPWLWKATVEKAGSFDVDKVAAASKDIEFKGAPEGYVKIHANHHLWSKTRIGQAQADGQFKVVAESPDLIEPNPFPKGYQ</sequence>
<keyword evidence="3" id="KW-1185">Reference proteome</keyword>
<dbReference type="SUPFAM" id="SSF53822">
    <property type="entry name" value="Periplasmic binding protein-like I"/>
    <property type="match status" value="1"/>
</dbReference>
<protein>
    <submittedName>
        <fullName evidence="2">Urea ABC transporter substrate-binding protein</fullName>
    </submittedName>
</protein>
<dbReference type="InterPro" id="IPR028082">
    <property type="entry name" value="Peripla_BP_I"/>
</dbReference>
<evidence type="ECO:0000313" key="2">
    <source>
        <dbReference type="EMBL" id="QSI79051.1"/>
    </source>
</evidence>
<dbReference type="PANTHER" id="PTHR47628:SF1">
    <property type="entry name" value="ALIPHATIC AMIDASE EXPRESSION-REGULATING PROTEIN"/>
    <property type="match status" value="1"/>
</dbReference>